<dbReference type="Proteomes" id="UP001476950">
    <property type="component" value="Unassembled WGS sequence"/>
</dbReference>
<organism evidence="6 7">
    <name type="scientific">Stenomitos frigidus AS-A4</name>
    <dbReference type="NCBI Taxonomy" id="2933935"/>
    <lineage>
        <taxon>Bacteria</taxon>
        <taxon>Bacillati</taxon>
        <taxon>Cyanobacteriota</taxon>
        <taxon>Cyanophyceae</taxon>
        <taxon>Leptolyngbyales</taxon>
        <taxon>Leptolyngbyaceae</taxon>
        <taxon>Stenomitos</taxon>
    </lineage>
</organism>
<dbReference type="EMBL" id="JAMPLM010000022">
    <property type="protein sequence ID" value="MEP1060785.1"/>
    <property type="molecule type" value="Genomic_DNA"/>
</dbReference>
<dbReference type="Gene3D" id="6.10.140.590">
    <property type="match status" value="1"/>
</dbReference>
<dbReference type="SUPFAM" id="SSF81606">
    <property type="entry name" value="PP2C-like"/>
    <property type="match status" value="1"/>
</dbReference>
<dbReference type="InterPro" id="IPR011006">
    <property type="entry name" value="CheY-like_superfamily"/>
</dbReference>
<dbReference type="Gene3D" id="3.60.40.10">
    <property type="entry name" value="PPM-type phosphatase domain"/>
    <property type="match status" value="1"/>
</dbReference>
<dbReference type="InterPro" id="IPR052016">
    <property type="entry name" value="Bact_Sigma-Reg"/>
</dbReference>
<dbReference type="CDD" id="cd17569">
    <property type="entry name" value="REC_HupR-like"/>
    <property type="match status" value="1"/>
</dbReference>
<dbReference type="InterPro" id="IPR001789">
    <property type="entry name" value="Sig_transdc_resp-reg_receiver"/>
</dbReference>
<dbReference type="Pfam" id="PF01590">
    <property type="entry name" value="GAF"/>
    <property type="match status" value="1"/>
</dbReference>
<feature type="modified residue" description="4-aspartylphosphate" evidence="4">
    <location>
        <position position="59"/>
    </location>
</feature>
<dbReference type="InterPro" id="IPR029016">
    <property type="entry name" value="GAF-like_dom_sf"/>
</dbReference>
<dbReference type="InterPro" id="IPR001932">
    <property type="entry name" value="PPM-type_phosphatase-like_dom"/>
</dbReference>
<dbReference type="InterPro" id="IPR036457">
    <property type="entry name" value="PPM-type-like_dom_sf"/>
</dbReference>
<keyword evidence="4" id="KW-0597">Phosphoprotein</keyword>
<accession>A0ABV0KNM9</accession>
<dbReference type="SMART" id="SM00448">
    <property type="entry name" value="REC"/>
    <property type="match status" value="1"/>
</dbReference>
<feature type="domain" description="Response regulatory" evidence="5">
    <location>
        <begin position="10"/>
        <end position="125"/>
    </location>
</feature>
<gene>
    <name evidence="6" type="ORF">NDI38_20345</name>
</gene>
<protein>
    <submittedName>
        <fullName evidence="6">SpoIIE family protein phosphatase</fullName>
    </submittedName>
</protein>
<dbReference type="SUPFAM" id="SSF52172">
    <property type="entry name" value="CheY-like"/>
    <property type="match status" value="1"/>
</dbReference>
<evidence type="ECO:0000259" key="5">
    <source>
        <dbReference type="PROSITE" id="PS50110"/>
    </source>
</evidence>
<dbReference type="Pfam" id="PF00072">
    <property type="entry name" value="Response_reg"/>
    <property type="match status" value="1"/>
</dbReference>
<dbReference type="SUPFAM" id="SSF55781">
    <property type="entry name" value="GAF domain-like"/>
    <property type="match status" value="1"/>
</dbReference>
<reference evidence="6 7" key="1">
    <citation type="submission" date="2022-04" db="EMBL/GenBank/DDBJ databases">
        <title>Positive selection, recombination, and allopatry shape intraspecific diversity of widespread and dominant cyanobacteria.</title>
        <authorList>
            <person name="Wei J."/>
            <person name="Shu W."/>
            <person name="Hu C."/>
        </authorList>
    </citation>
    <scope>NUCLEOTIDE SEQUENCE [LARGE SCALE GENOMIC DNA]</scope>
    <source>
        <strain evidence="6 7">AS-A4</strain>
    </source>
</reference>
<keyword evidence="3" id="KW-0378">Hydrolase</keyword>
<proteinExistence type="predicted"/>
<evidence type="ECO:0000256" key="1">
    <source>
        <dbReference type="ARBA" id="ARBA00022679"/>
    </source>
</evidence>
<keyword evidence="1" id="KW-0808">Transferase</keyword>
<dbReference type="InterPro" id="IPR003018">
    <property type="entry name" value="GAF"/>
</dbReference>
<comment type="caution">
    <text evidence="6">The sequence shown here is derived from an EMBL/GenBank/DDBJ whole genome shotgun (WGS) entry which is preliminary data.</text>
</comment>
<evidence type="ECO:0000313" key="7">
    <source>
        <dbReference type="Proteomes" id="UP001476950"/>
    </source>
</evidence>
<dbReference type="Gene3D" id="3.30.450.40">
    <property type="match status" value="1"/>
</dbReference>
<dbReference type="SMART" id="SM00065">
    <property type="entry name" value="GAF"/>
    <property type="match status" value="1"/>
</dbReference>
<dbReference type="RefSeq" id="WP_190446742.1">
    <property type="nucleotide sequence ID" value="NZ_JAMPLM010000022.1"/>
</dbReference>
<evidence type="ECO:0000256" key="2">
    <source>
        <dbReference type="ARBA" id="ARBA00022777"/>
    </source>
</evidence>
<sequence>MAQGIGTKLRLMVVDDEPDNLDLLYRTFRRDFEVLQAESAIAALQMLEEQGEMAIIISDQRMPEMLGTEFLSKTVDRYPDTIRIVLTGYTDVEDLVEAINTGKVFKYITKPWNPDQLKGVIQQAAETYKVLKQRTNELRRALRRESLFNTMTTAIRESLDYHSMLQTTADTLGRTFAASCCTLHPVTDDRLLPEAFIYQEGSQGVQETQDQETQDQALQSPLPHPTDDFLMQAVVQRQIQTAPLPSGEGFQLVVPLTYQQEALAVLSLYRRAIDQPWSPEDIELIQGVAEQAALALSQAKLYQRTQEQAEQMRAELAVARQIQGNLLRQSLPDLDGMKVQACCFPAREVGGDFFEVYAHPQGDIWLAVGDVSGKGVPAALFMASAISVLRRELSQESPPEPHLVMQNLNRSLSEDLVSTNCFITMVLARYSPSTCQLVYANAGHIYPLVWSSRNVAAQLAAGEASAVEPLYLKVRGVPLGILPNWKAASGNVALNPGEVMLLTSDGITEATVATAGGNVGTPQTVTAMLQQSGLWQMLMQEHAPLDLSHLLSRIRSHNTIQEDDQTILSLEVL</sequence>
<dbReference type="PANTHER" id="PTHR43156:SF2">
    <property type="entry name" value="STAGE II SPORULATION PROTEIN E"/>
    <property type="match status" value="1"/>
</dbReference>
<evidence type="ECO:0000256" key="3">
    <source>
        <dbReference type="ARBA" id="ARBA00022801"/>
    </source>
</evidence>
<keyword evidence="2" id="KW-0418">Kinase</keyword>
<dbReference type="PROSITE" id="PS50110">
    <property type="entry name" value="RESPONSE_REGULATORY"/>
    <property type="match status" value="1"/>
</dbReference>
<evidence type="ECO:0000256" key="4">
    <source>
        <dbReference type="PROSITE-ProRule" id="PRU00169"/>
    </source>
</evidence>
<keyword evidence="7" id="KW-1185">Reference proteome</keyword>
<dbReference type="Gene3D" id="3.40.50.2300">
    <property type="match status" value="1"/>
</dbReference>
<dbReference type="SMART" id="SM00331">
    <property type="entry name" value="PP2C_SIG"/>
    <property type="match status" value="1"/>
</dbReference>
<dbReference type="PANTHER" id="PTHR43156">
    <property type="entry name" value="STAGE II SPORULATION PROTEIN E-RELATED"/>
    <property type="match status" value="1"/>
</dbReference>
<evidence type="ECO:0000313" key="6">
    <source>
        <dbReference type="EMBL" id="MEP1060785.1"/>
    </source>
</evidence>
<name>A0ABV0KNM9_9CYAN</name>
<dbReference type="Pfam" id="PF07228">
    <property type="entry name" value="SpoIIE"/>
    <property type="match status" value="1"/>
</dbReference>